<dbReference type="Proteomes" id="UP001054837">
    <property type="component" value="Unassembled WGS sequence"/>
</dbReference>
<name>A0AAV4MSZ3_9ARAC</name>
<keyword evidence="3" id="KW-1185">Reference proteome</keyword>
<evidence type="ECO:0000313" key="3">
    <source>
        <dbReference type="Proteomes" id="UP001054837"/>
    </source>
</evidence>
<feature type="region of interest" description="Disordered" evidence="1">
    <location>
        <begin position="1"/>
        <end position="29"/>
    </location>
</feature>
<evidence type="ECO:0000313" key="2">
    <source>
        <dbReference type="EMBL" id="GIX74562.1"/>
    </source>
</evidence>
<accession>A0AAV4MSZ3</accession>
<comment type="caution">
    <text evidence="2">The sequence shown here is derived from an EMBL/GenBank/DDBJ whole genome shotgun (WGS) entry which is preliminary data.</text>
</comment>
<feature type="compositionally biased region" description="Polar residues" evidence="1">
    <location>
        <begin position="1"/>
        <end position="12"/>
    </location>
</feature>
<dbReference type="AlphaFoldDB" id="A0AAV4MSZ3"/>
<dbReference type="EMBL" id="BPLQ01000751">
    <property type="protein sequence ID" value="GIX74562.1"/>
    <property type="molecule type" value="Genomic_DNA"/>
</dbReference>
<organism evidence="2 3">
    <name type="scientific">Caerostris darwini</name>
    <dbReference type="NCBI Taxonomy" id="1538125"/>
    <lineage>
        <taxon>Eukaryota</taxon>
        <taxon>Metazoa</taxon>
        <taxon>Ecdysozoa</taxon>
        <taxon>Arthropoda</taxon>
        <taxon>Chelicerata</taxon>
        <taxon>Arachnida</taxon>
        <taxon>Araneae</taxon>
        <taxon>Araneomorphae</taxon>
        <taxon>Entelegynae</taxon>
        <taxon>Araneoidea</taxon>
        <taxon>Araneidae</taxon>
        <taxon>Caerostris</taxon>
    </lineage>
</organism>
<gene>
    <name evidence="2" type="ORF">CDAR_312811</name>
</gene>
<sequence length="81" mass="9076">MPSIKSRCSTPLPSVPETSLADGAERNEENPHCGVEICPPHSTFGPYNHPRCNWGGKVRFTLNWNLRDVVIRDKILLPPLL</sequence>
<proteinExistence type="predicted"/>
<reference evidence="2 3" key="1">
    <citation type="submission" date="2021-06" db="EMBL/GenBank/DDBJ databases">
        <title>Caerostris darwini draft genome.</title>
        <authorList>
            <person name="Kono N."/>
            <person name="Arakawa K."/>
        </authorList>
    </citation>
    <scope>NUCLEOTIDE SEQUENCE [LARGE SCALE GENOMIC DNA]</scope>
</reference>
<evidence type="ECO:0000256" key="1">
    <source>
        <dbReference type="SAM" id="MobiDB-lite"/>
    </source>
</evidence>
<protein>
    <submittedName>
        <fullName evidence="2">Uncharacterized protein</fullName>
    </submittedName>
</protein>